<proteinExistence type="predicted"/>
<accession>A0A1Z4JQD7</accession>
<dbReference type="PROSITE" id="PS01124">
    <property type="entry name" value="HTH_ARAC_FAMILY_2"/>
    <property type="match status" value="1"/>
</dbReference>
<evidence type="ECO:0000313" key="5">
    <source>
        <dbReference type="EMBL" id="BAY58867.1"/>
    </source>
</evidence>
<keyword evidence="1" id="KW-0805">Transcription regulation</keyword>
<reference evidence="5 6" key="1">
    <citation type="submission" date="2017-06" db="EMBL/GenBank/DDBJ databases">
        <title>Genome sequencing of cyanobaciteial culture collection at National Institute for Environmental Studies (NIES).</title>
        <authorList>
            <person name="Hirose Y."/>
            <person name="Shimura Y."/>
            <person name="Fujisawa T."/>
            <person name="Nakamura Y."/>
            <person name="Kawachi M."/>
        </authorList>
    </citation>
    <scope>NUCLEOTIDE SEQUENCE [LARGE SCALE GENOMIC DNA]</scope>
    <source>
        <strain evidence="5 6">NIES-2135</strain>
    </source>
</reference>
<dbReference type="InterPro" id="IPR050204">
    <property type="entry name" value="AraC_XylS_family_regulators"/>
</dbReference>
<keyword evidence="6" id="KW-1185">Reference proteome</keyword>
<sequence>MLKINIAEEKVAAYERVFRRSPQLTSLQAGWQGIYFAYDFMPPGETPEVISTQNGIAIFTNTGKSQVAERSLNGQFRCEQVADGNMVIVPAHTSCQSRWFDYGGVIFFSVESSVIAHAVHEVGNSDRIELLPQFATADPFVYQAAVALKSVLEQEGSASRLYGEAISNALIVHTIQHYSNRRPLLQTYENGLSHYRLRHVIEYIQAHLEQDLSLNELAAIAQMSPHYFSQLFKQSTGVTPHQFVIRARVERARELLMTRKWSIAEVAKMVGFVDQSHLHRHCKRLLGVTPSMIQNQA</sequence>
<keyword evidence="2" id="KW-0238">DNA-binding</keyword>
<dbReference type="PANTHER" id="PTHR46796:SF6">
    <property type="entry name" value="ARAC SUBFAMILY"/>
    <property type="match status" value="1"/>
</dbReference>
<dbReference type="Gene3D" id="1.10.10.60">
    <property type="entry name" value="Homeodomain-like"/>
    <property type="match status" value="2"/>
</dbReference>
<feature type="domain" description="HTH araC/xylS-type" evidence="4">
    <location>
        <begin position="198"/>
        <end position="296"/>
    </location>
</feature>
<evidence type="ECO:0000313" key="6">
    <source>
        <dbReference type="Proteomes" id="UP000217895"/>
    </source>
</evidence>
<dbReference type="PANTHER" id="PTHR46796">
    <property type="entry name" value="HTH-TYPE TRANSCRIPTIONAL ACTIVATOR RHAS-RELATED"/>
    <property type="match status" value="1"/>
</dbReference>
<keyword evidence="3" id="KW-0804">Transcription</keyword>
<dbReference type="Pfam" id="PF12833">
    <property type="entry name" value="HTH_18"/>
    <property type="match status" value="1"/>
</dbReference>
<dbReference type="EMBL" id="AP018203">
    <property type="protein sequence ID" value="BAY58867.1"/>
    <property type="molecule type" value="Genomic_DNA"/>
</dbReference>
<dbReference type="AlphaFoldDB" id="A0A1Z4JQD7"/>
<organism evidence="5 6">
    <name type="scientific">Leptolyngbya boryana NIES-2135</name>
    <dbReference type="NCBI Taxonomy" id="1973484"/>
    <lineage>
        <taxon>Bacteria</taxon>
        <taxon>Bacillati</taxon>
        <taxon>Cyanobacteriota</taxon>
        <taxon>Cyanophyceae</taxon>
        <taxon>Leptolyngbyales</taxon>
        <taxon>Leptolyngbyaceae</taxon>
        <taxon>Leptolyngbya group</taxon>
        <taxon>Leptolyngbya</taxon>
    </lineage>
</organism>
<dbReference type="GO" id="GO:0043565">
    <property type="term" value="F:sequence-specific DNA binding"/>
    <property type="evidence" value="ECO:0007669"/>
    <property type="project" value="InterPro"/>
</dbReference>
<dbReference type="GO" id="GO:0003700">
    <property type="term" value="F:DNA-binding transcription factor activity"/>
    <property type="evidence" value="ECO:0007669"/>
    <property type="project" value="InterPro"/>
</dbReference>
<dbReference type="InterPro" id="IPR018060">
    <property type="entry name" value="HTH_AraC"/>
</dbReference>
<evidence type="ECO:0000256" key="2">
    <source>
        <dbReference type="ARBA" id="ARBA00023125"/>
    </source>
</evidence>
<dbReference type="InterPro" id="IPR009057">
    <property type="entry name" value="Homeodomain-like_sf"/>
</dbReference>
<name>A0A1Z4JQD7_LEPBY</name>
<gene>
    <name evidence="5" type="ORF">NIES2135_57410</name>
</gene>
<dbReference type="Proteomes" id="UP000217895">
    <property type="component" value="Chromosome"/>
</dbReference>
<dbReference type="SUPFAM" id="SSF46689">
    <property type="entry name" value="Homeodomain-like"/>
    <property type="match status" value="2"/>
</dbReference>
<protein>
    <submittedName>
        <fullName evidence="5">AraC family transcriptional regulator</fullName>
    </submittedName>
</protein>
<evidence type="ECO:0000256" key="3">
    <source>
        <dbReference type="ARBA" id="ARBA00023163"/>
    </source>
</evidence>
<dbReference type="SMART" id="SM00342">
    <property type="entry name" value="HTH_ARAC"/>
    <property type="match status" value="1"/>
</dbReference>
<evidence type="ECO:0000259" key="4">
    <source>
        <dbReference type="PROSITE" id="PS01124"/>
    </source>
</evidence>
<evidence type="ECO:0000256" key="1">
    <source>
        <dbReference type="ARBA" id="ARBA00023015"/>
    </source>
</evidence>